<evidence type="ECO:0000256" key="4">
    <source>
        <dbReference type="ARBA" id="ARBA00023329"/>
    </source>
</evidence>
<comment type="caution">
    <text evidence="7">The sequence shown here is derived from an EMBL/GenBank/DDBJ whole genome shotgun (WGS) entry which is preliminary data.</text>
</comment>
<keyword evidence="3" id="KW-0333">Golgi apparatus</keyword>
<dbReference type="Proteomes" id="UP000823775">
    <property type="component" value="Unassembled WGS sequence"/>
</dbReference>
<dbReference type="EMBL" id="JACEIK010051768">
    <property type="protein sequence ID" value="MCE5167117.1"/>
    <property type="molecule type" value="Genomic_DNA"/>
</dbReference>
<dbReference type="PANTHER" id="PTHR21514:SF0">
    <property type="entry name" value="AP-4 COMPLEX ACCESSORY SUBUNIT TEPSIN"/>
    <property type="match status" value="1"/>
</dbReference>
<evidence type="ECO:0000256" key="2">
    <source>
        <dbReference type="ARBA" id="ARBA00004601"/>
    </source>
</evidence>
<dbReference type="CDD" id="cd03572">
    <property type="entry name" value="ENTH_like_Tepsin"/>
    <property type="match status" value="1"/>
</dbReference>
<dbReference type="PROSITE" id="PS50179">
    <property type="entry name" value="VHS"/>
    <property type="match status" value="1"/>
</dbReference>
<protein>
    <submittedName>
        <fullName evidence="7">Protein MODIFIED TRANSPORT TO THE VACUOLE 1</fullName>
    </submittedName>
</protein>
<keyword evidence="4" id="KW-0968">Cytoplasmic vesicle</keyword>
<evidence type="ECO:0000313" key="8">
    <source>
        <dbReference type="Proteomes" id="UP000823775"/>
    </source>
</evidence>
<feature type="domain" description="VHS" evidence="6">
    <location>
        <begin position="20"/>
        <end position="89"/>
    </location>
</feature>
<dbReference type="InterPro" id="IPR002014">
    <property type="entry name" value="VHS_dom"/>
</dbReference>
<dbReference type="Pfam" id="PF01417">
    <property type="entry name" value="ENTH"/>
    <property type="match status" value="1"/>
</dbReference>
<feature type="region of interest" description="Disordered" evidence="5">
    <location>
        <begin position="181"/>
        <end position="210"/>
    </location>
</feature>
<dbReference type="InterPro" id="IPR013809">
    <property type="entry name" value="ENTH"/>
</dbReference>
<feature type="non-terminal residue" evidence="7">
    <location>
        <position position="210"/>
    </location>
</feature>
<evidence type="ECO:0000313" key="7">
    <source>
        <dbReference type="EMBL" id="MCE5167117.1"/>
    </source>
</evidence>
<organism evidence="7 8">
    <name type="scientific">Datura stramonium</name>
    <name type="common">Jimsonweed</name>
    <name type="synonym">Common thornapple</name>
    <dbReference type="NCBI Taxonomy" id="4076"/>
    <lineage>
        <taxon>Eukaryota</taxon>
        <taxon>Viridiplantae</taxon>
        <taxon>Streptophyta</taxon>
        <taxon>Embryophyta</taxon>
        <taxon>Tracheophyta</taxon>
        <taxon>Spermatophyta</taxon>
        <taxon>Magnoliopsida</taxon>
        <taxon>eudicotyledons</taxon>
        <taxon>Gunneridae</taxon>
        <taxon>Pentapetalae</taxon>
        <taxon>asterids</taxon>
        <taxon>lamiids</taxon>
        <taxon>Solanales</taxon>
        <taxon>Solanaceae</taxon>
        <taxon>Solanoideae</taxon>
        <taxon>Datureae</taxon>
        <taxon>Datura</taxon>
    </lineage>
</organism>
<name>A0ABS8Y736_DATST</name>
<dbReference type="InterPro" id="IPR008942">
    <property type="entry name" value="ENTH_VHS"/>
</dbReference>
<dbReference type="SMART" id="SM00288">
    <property type="entry name" value="VHS"/>
    <property type="match status" value="1"/>
</dbReference>
<reference evidence="7 8" key="1">
    <citation type="journal article" date="2021" name="BMC Genomics">
        <title>Datura genome reveals duplications of psychoactive alkaloid biosynthetic genes and high mutation rate following tissue culture.</title>
        <authorList>
            <person name="Rajewski A."/>
            <person name="Carter-House D."/>
            <person name="Stajich J."/>
            <person name="Litt A."/>
        </authorList>
    </citation>
    <scope>NUCLEOTIDE SEQUENCE [LARGE SCALE GENOMIC DNA]</scope>
    <source>
        <strain evidence="7">AR-01</strain>
    </source>
</reference>
<dbReference type="InterPro" id="IPR035802">
    <property type="entry name" value="ENTH/VHS_tepsin"/>
</dbReference>
<gene>
    <name evidence="7" type="primary">MTV1</name>
    <name evidence="7" type="ORF">HAX54_038063</name>
</gene>
<evidence type="ECO:0000259" key="6">
    <source>
        <dbReference type="PROSITE" id="PS50179"/>
    </source>
</evidence>
<accession>A0ABS8Y736</accession>
<evidence type="ECO:0000256" key="5">
    <source>
        <dbReference type="SAM" id="MobiDB-lite"/>
    </source>
</evidence>
<dbReference type="SUPFAM" id="SSF48464">
    <property type="entry name" value="ENTH/VHS domain"/>
    <property type="match status" value="1"/>
</dbReference>
<dbReference type="PANTHER" id="PTHR21514">
    <property type="entry name" value="AP-4 COMPLEX ACCESSORY SUBUNIT TEPSIN"/>
    <property type="match status" value="1"/>
</dbReference>
<keyword evidence="8" id="KW-1185">Reference proteome</keyword>
<evidence type="ECO:0000256" key="1">
    <source>
        <dbReference type="ARBA" id="ARBA00004132"/>
    </source>
</evidence>
<comment type="subcellular location">
    <subcellularLocation>
        <location evidence="1">Cytoplasmic vesicle</location>
        <location evidence="1">Clathrin-coated vesicle</location>
    </subcellularLocation>
    <subcellularLocation>
        <location evidence="2">Golgi apparatus</location>
        <location evidence="2">trans-Golgi network</location>
    </subcellularLocation>
</comment>
<feature type="region of interest" description="Disordered" evidence="5">
    <location>
        <begin position="131"/>
        <end position="160"/>
    </location>
</feature>
<evidence type="ECO:0000256" key="3">
    <source>
        <dbReference type="ARBA" id="ARBA00023034"/>
    </source>
</evidence>
<dbReference type="InterPro" id="IPR039273">
    <property type="entry name" value="TEPSIN"/>
</dbReference>
<dbReference type="Gene3D" id="1.25.40.90">
    <property type="match status" value="1"/>
</dbReference>
<proteinExistence type="predicted"/>
<sequence>MDSSRRAVESYWRSRMIDGATSDEDKVTPVYKLEEICELLRSSHSSIVKEVSEFILKRLQHKSPIIKQKALRVIKYAVGKSGAEFRREMQRNSVAIRQLIHYKGQPDHLKGDALNKAVRETAQEALSALFSSEESKPAPTETLGGRIQGFGNTSYEMPSDDKKSFLSEVVGIGSATIKQGLSTLTQSPSLKKNDSGSYRSPNLQRSLTTE</sequence>